<organism evidence="1 2">
    <name type="scientific">Arthrobacter burdickii</name>
    <dbReference type="NCBI Taxonomy" id="3035920"/>
    <lineage>
        <taxon>Bacteria</taxon>
        <taxon>Bacillati</taxon>
        <taxon>Actinomycetota</taxon>
        <taxon>Actinomycetes</taxon>
        <taxon>Micrococcales</taxon>
        <taxon>Micrococcaceae</taxon>
        <taxon>Arthrobacter</taxon>
    </lineage>
</organism>
<dbReference type="RefSeq" id="WP_301228841.1">
    <property type="nucleotide sequence ID" value="NZ_JAROCG010000001.1"/>
</dbReference>
<dbReference type="Proteomes" id="UP001174209">
    <property type="component" value="Unassembled WGS sequence"/>
</dbReference>
<comment type="caution">
    <text evidence="1">The sequence shown here is derived from an EMBL/GenBank/DDBJ whole genome shotgun (WGS) entry which is preliminary data.</text>
</comment>
<name>A0ABT8JWQ4_9MICC</name>
<evidence type="ECO:0000313" key="2">
    <source>
        <dbReference type="Proteomes" id="UP001174209"/>
    </source>
</evidence>
<protein>
    <submittedName>
        <fullName evidence="1">Uncharacterized protein</fullName>
    </submittedName>
</protein>
<gene>
    <name evidence="1" type="ORF">P5G52_01890</name>
</gene>
<keyword evidence="2" id="KW-1185">Reference proteome</keyword>
<accession>A0ABT8JWQ4</accession>
<proteinExistence type="predicted"/>
<dbReference type="EMBL" id="JAROCG010000001">
    <property type="protein sequence ID" value="MDN4609609.1"/>
    <property type="molecule type" value="Genomic_DNA"/>
</dbReference>
<sequence>MGKEPLIPLLRIARGESKLNLSLNVVEAFGAESEVLVAQPPVSDPFVDPNCAG</sequence>
<reference evidence="1" key="1">
    <citation type="submission" date="2023-06" db="EMBL/GenBank/DDBJ databases">
        <title>MT1 and MT2 Draft Genomes of Novel Species.</title>
        <authorList>
            <person name="Venkateswaran K."/>
        </authorList>
    </citation>
    <scope>NUCLEOTIDE SEQUENCE</scope>
    <source>
        <strain evidence="1">IIF3SC-B10</strain>
    </source>
</reference>
<evidence type="ECO:0000313" key="1">
    <source>
        <dbReference type="EMBL" id="MDN4609609.1"/>
    </source>
</evidence>